<protein>
    <submittedName>
        <fullName evidence="2">Aspartate phosphatase</fullName>
    </submittedName>
</protein>
<keyword evidence="1" id="KW-0175">Coiled coil</keyword>
<dbReference type="InterPro" id="IPR011990">
    <property type="entry name" value="TPR-like_helical_dom_sf"/>
</dbReference>
<comment type="caution">
    <text evidence="2">The sequence shown here is derived from an EMBL/GenBank/DDBJ whole genome shotgun (WGS) entry which is preliminary data.</text>
</comment>
<dbReference type="Gene3D" id="1.25.40.10">
    <property type="entry name" value="Tetratricopeptide repeat domain"/>
    <property type="match status" value="1"/>
</dbReference>
<reference evidence="2" key="1">
    <citation type="submission" date="2015-08" db="EMBL/GenBank/DDBJ databases">
        <title>Complete DNA Sequence of Pseudomonas syringae pv. actinidiae, the Causal Agent of Kiwifruit Canker Disease.</title>
        <authorList>
            <person name="Rikkerink E.H.A."/>
            <person name="Fineran P.C."/>
        </authorList>
    </citation>
    <scope>NUCLEOTIDE SEQUENCE</scope>
    <source>
        <strain evidence="2">DSM 13666</strain>
    </source>
</reference>
<dbReference type="InterPro" id="IPR019734">
    <property type="entry name" value="TPR_rpt"/>
</dbReference>
<proteinExistence type="predicted"/>
<gene>
    <name evidence="2" type="ORF">AMD02_18220</name>
</gene>
<dbReference type="PATRIC" id="fig|136160.3.peg.3601"/>
<organism evidence="2">
    <name type="scientific">Halalkalibacterium halodurans</name>
    <name type="common">Bacillus halodurans</name>
    <dbReference type="NCBI Taxonomy" id="86665"/>
    <lineage>
        <taxon>Bacteria</taxon>
        <taxon>Bacillati</taxon>
        <taxon>Bacillota</taxon>
        <taxon>Bacilli</taxon>
        <taxon>Bacillales</taxon>
        <taxon>Bacillaceae</taxon>
        <taxon>Halalkalibacterium (ex Joshi et al. 2022)</taxon>
    </lineage>
</organism>
<dbReference type="SUPFAM" id="SSF48452">
    <property type="entry name" value="TPR-like"/>
    <property type="match status" value="1"/>
</dbReference>
<dbReference type="AlphaFoldDB" id="A0A0M0KCH5"/>
<dbReference type="RefSeq" id="WP_041821037.1">
    <property type="nucleotide sequence ID" value="NZ_CP040441.1"/>
</dbReference>
<dbReference type="SMART" id="SM00028">
    <property type="entry name" value="TPR"/>
    <property type="match status" value="5"/>
</dbReference>
<feature type="coiled-coil region" evidence="1">
    <location>
        <begin position="22"/>
        <end position="80"/>
    </location>
</feature>
<accession>A0A0M0KCH5</accession>
<sequence>MVGKLASTEVANRLNEWYDTIKRHEIEEATRLKSEVQQAIEEMEEDQNVLLYYNLIDSRYKQLIEQFDESKNILESVKEQTEHTETDQLLKYYYYFFCGLYEFYKRNYIKSIHSYRQAEKFLDDIPDEIEHAEFHLQLAYAYYGITQNYFSLSHAEKALDIYKQHDNYVSRQLSAKISIAANRFSLNQHECTILLYKEVVNTASKNNNTFLEIIGHFNLGVCYEYLDELELAKNSFETALDIDYPKDIKKDTYLAIKYMLARVLFRMDLIEEGREWLNQSKKLAEEINEQTYQTKISILQTIYLEPNEASLDNELGKLKKKKLWHDVSDLSAIAGRHFKKKEMFKMATKYLIEALKAKENLPSLQEEAERI</sequence>
<dbReference type="Pfam" id="PF18801">
    <property type="entry name" value="RapH_N"/>
    <property type="match status" value="1"/>
</dbReference>
<evidence type="ECO:0000313" key="2">
    <source>
        <dbReference type="EMBL" id="KOO36530.1"/>
    </source>
</evidence>
<evidence type="ECO:0000256" key="1">
    <source>
        <dbReference type="SAM" id="Coils"/>
    </source>
</evidence>
<dbReference type="EMBL" id="LILD01000010">
    <property type="protein sequence ID" value="KOO36530.1"/>
    <property type="molecule type" value="Genomic_DNA"/>
</dbReference>
<name>A0A0M0KCH5_ALKHA</name>
<dbReference type="GeneID" id="87599597"/>